<dbReference type="EMBL" id="CAACVS010000578">
    <property type="protein sequence ID" value="VEU43726.1"/>
    <property type="molecule type" value="Genomic_DNA"/>
</dbReference>
<gene>
    <name evidence="2" type="ORF">PSNMU_V1.4_AUG-EV-PASAV3_0107730</name>
</gene>
<feature type="region of interest" description="Disordered" evidence="1">
    <location>
        <begin position="375"/>
        <end position="559"/>
    </location>
</feature>
<organism evidence="2 3">
    <name type="scientific">Pseudo-nitzschia multistriata</name>
    <dbReference type="NCBI Taxonomy" id="183589"/>
    <lineage>
        <taxon>Eukaryota</taxon>
        <taxon>Sar</taxon>
        <taxon>Stramenopiles</taxon>
        <taxon>Ochrophyta</taxon>
        <taxon>Bacillariophyta</taxon>
        <taxon>Bacillariophyceae</taxon>
        <taxon>Bacillariophycidae</taxon>
        <taxon>Bacillariales</taxon>
        <taxon>Bacillariaceae</taxon>
        <taxon>Pseudo-nitzschia</taxon>
    </lineage>
</organism>
<protein>
    <submittedName>
        <fullName evidence="2">Uncharacterized protein</fullName>
    </submittedName>
</protein>
<feature type="compositionally biased region" description="Acidic residues" evidence="1">
    <location>
        <begin position="349"/>
        <end position="358"/>
    </location>
</feature>
<name>A0A448ZNW5_9STRA</name>
<evidence type="ECO:0000313" key="3">
    <source>
        <dbReference type="Proteomes" id="UP000291116"/>
    </source>
</evidence>
<feature type="compositionally biased region" description="Basic and acidic residues" evidence="1">
    <location>
        <begin position="501"/>
        <end position="514"/>
    </location>
</feature>
<feature type="compositionally biased region" description="Basic and acidic residues" evidence="1">
    <location>
        <begin position="416"/>
        <end position="432"/>
    </location>
</feature>
<reference evidence="2 3" key="1">
    <citation type="submission" date="2019-01" db="EMBL/GenBank/DDBJ databases">
        <authorList>
            <person name="Ferrante I. M."/>
        </authorList>
    </citation>
    <scope>NUCLEOTIDE SEQUENCE [LARGE SCALE GENOMIC DNA]</scope>
    <source>
        <strain evidence="2 3">B856</strain>
    </source>
</reference>
<sequence>MRAFRDQKPWTSTIDHASVKGNIEDPSLESSLKDVICEYALDLEKLSSRVLKESTATPTLSAKATSSSFVEANHVLKKDQMDTSLTSEPPSKKLKDDSSVTCLSHFSSSKMQPPVSDQIMYEKIILERSIQETTTQIQNHLRIKGVLEHKYLENKEIFFMRQERVLLLEREYRAEEERSPQLCLPAENIRMLVLKQNLLESRELMAMQRQRCFIFEQRVALHHKYILEHQADLERQILRNQSLKQALERAFPPKEDVKEMLLAEALQNIAEGEYPTKEERFLALLQEQHRYNFEWHRRKLFKQRKSNEQPTIHQLDTVNAVKEQYFDGIPSVGESEIPKELSGHKSNEGNDDLEDGDSDGTVAKKKSIFHKYNDSKGAEKVGDPKIPPSKRKCMGDKCNDRNDEEAGDDNIATEATNKHKDKDNKNGEHKSIENGGGHYLPATLTTSMGERNSERKDEETDGDDVISVEVRKKTMDDGYTDRHDKEPIADDEYSVTIKQPTDVKNKESKAEKMGSDYSISVEKKESMDHKNEEKDDQNNGEGQVVADDDDDDDDASIII</sequence>
<feature type="compositionally biased region" description="Basic and acidic residues" evidence="1">
    <location>
        <begin position="336"/>
        <end position="348"/>
    </location>
</feature>
<accession>A0A448ZNW5</accession>
<dbReference type="AlphaFoldDB" id="A0A448ZNW5"/>
<evidence type="ECO:0000313" key="2">
    <source>
        <dbReference type="EMBL" id="VEU43726.1"/>
    </source>
</evidence>
<feature type="compositionally biased region" description="Acidic residues" evidence="1">
    <location>
        <begin position="546"/>
        <end position="559"/>
    </location>
</feature>
<keyword evidence="3" id="KW-1185">Reference proteome</keyword>
<feature type="compositionally biased region" description="Basic and acidic residues" evidence="1">
    <location>
        <begin position="469"/>
        <end position="488"/>
    </location>
</feature>
<feature type="compositionally biased region" description="Basic and acidic residues" evidence="1">
    <location>
        <begin position="521"/>
        <end position="537"/>
    </location>
</feature>
<evidence type="ECO:0000256" key="1">
    <source>
        <dbReference type="SAM" id="MobiDB-lite"/>
    </source>
</evidence>
<proteinExistence type="predicted"/>
<dbReference type="Proteomes" id="UP000291116">
    <property type="component" value="Unassembled WGS sequence"/>
</dbReference>
<feature type="region of interest" description="Disordered" evidence="1">
    <location>
        <begin position="331"/>
        <end position="361"/>
    </location>
</feature>